<dbReference type="FunFam" id="1.10.510.10:FF:000095">
    <property type="entry name" value="protein STRUBBELIG-RECEPTOR FAMILY 8"/>
    <property type="match status" value="1"/>
</dbReference>
<keyword evidence="5" id="KW-0677">Repeat</keyword>
<evidence type="ECO:0000256" key="5">
    <source>
        <dbReference type="ARBA" id="ARBA00022737"/>
    </source>
</evidence>
<dbReference type="SUPFAM" id="SSF56112">
    <property type="entry name" value="Protein kinase-like (PK-like)"/>
    <property type="match status" value="1"/>
</dbReference>
<dbReference type="SMR" id="A0A803LPQ2"/>
<dbReference type="InterPro" id="IPR000719">
    <property type="entry name" value="Prot_kinase_dom"/>
</dbReference>
<dbReference type="PROSITE" id="PS50011">
    <property type="entry name" value="PROTEIN_KINASE_DOM"/>
    <property type="match status" value="1"/>
</dbReference>
<sequence length="744" mass="81226">MGCMNLNLGHQQWAVVVWLMMTLTVSFCDGYTDPRDVFAINSLYAALGSPSLPGWIPLGGDPCEEAWQGVLCVNSNITGISLNNAGLGGELGTSLDSFSAIISINLSGNHIGGTIPANLPPTMKTLFLSDNQLTGGIPDLSILSQLTDLSLNKNNLTGGLPDSFQQLSGLINLDLSENNISGTLPPSMGNLSSLTTLHLQDNELTGLLDVIQNLPLTELNVENNQFSGPIPPRLLTIPNFRSTGNPFNTSVLPPPPAGSPTLAPATNSSLPGQPSSQQTHKWPEDSSSAPRTSNSANSTKYIKPIVSAAIAVLILLAIMLGVWFGVAKWCKRRQTGDEFTKGNVKPVYEGKGEKPKYNESLPQKHNQAAKAFQEIPFKTPNVRDVDQNQVKDVKEVAMSKDAHSIDMTGTTVTSFSAQPVPPPRHYSNENIILKPIMPTFVSKTQKSTFPSSVKSFTIASLQQYTNSFSEDNLIGEGMIGSVYRAELPDGKIFAVKKLNNDSYSQQIEDEFSQLVSFISNIHHERIVKLVGYCAEHGQRLIINEYCNNATLYEALHLDDEIHNKLSWNARIRIALGAAKALEYLHEDCQPPVVHMNFKSANILLDDNFEPLISDCGLGSLLSDTYTAQVSGGYGAPELELGTYTQQSDVFSFGVVMLELLTCRKSYDSARPRGEQFLVRWAIPQLHDIDALSKMVDPSLNGSYPSKSLSRFADIISLCVQAEPEFRPPMSEIVQDLLNMIQRES</sequence>
<feature type="compositionally biased region" description="Polar residues" evidence="9">
    <location>
        <begin position="267"/>
        <end position="297"/>
    </location>
</feature>
<dbReference type="KEGG" id="cqi:110706836"/>
<dbReference type="InterPro" id="IPR011009">
    <property type="entry name" value="Kinase-like_dom_sf"/>
</dbReference>
<dbReference type="Gramene" id="AUR62016931-RA">
    <property type="protein sequence ID" value="AUR62016931-RA:cds"/>
    <property type="gene ID" value="AUR62016931"/>
</dbReference>
<evidence type="ECO:0000256" key="2">
    <source>
        <dbReference type="ARBA" id="ARBA00022614"/>
    </source>
</evidence>
<feature type="transmembrane region" description="Helical" evidence="10">
    <location>
        <begin position="305"/>
        <end position="326"/>
    </location>
</feature>
<keyword evidence="8" id="KW-0675">Receptor</keyword>
<dbReference type="InterPro" id="IPR001245">
    <property type="entry name" value="Ser-Thr/Tyr_kinase_cat_dom"/>
</dbReference>
<evidence type="ECO:0000256" key="10">
    <source>
        <dbReference type="SAM" id="Phobius"/>
    </source>
</evidence>
<dbReference type="GO" id="GO:0004672">
    <property type="term" value="F:protein kinase activity"/>
    <property type="evidence" value="ECO:0007669"/>
    <property type="project" value="InterPro"/>
</dbReference>
<keyword evidence="4 11" id="KW-0732">Signal</keyword>
<keyword evidence="7 10" id="KW-0472">Membrane</keyword>
<dbReference type="PANTHER" id="PTHR48007">
    <property type="entry name" value="LEUCINE-RICH REPEAT RECEPTOR-LIKE PROTEIN KINASE PXC1"/>
    <property type="match status" value="1"/>
</dbReference>
<dbReference type="Gene3D" id="1.10.510.10">
    <property type="entry name" value="Transferase(Phosphotransferase) domain 1"/>
    <property type="match status" value="1"/>
</dbReference>
<protein>
    <recommendedName>
        <fullName evidence="12">Protein kinase domain-containing protein</fullName>
    </recommendedName>
</protein>
<dbReference type="SUPFAM" id="SSF52058">
    <property type="entry name" value="L domain-like"/>
    <property type="match status" value="1"/>
</dbReference>
<dbReference type="RefSeq" id="XP_021740497.1">
    <property type="nucleotide sequence ID" value="XM_021884805.1"/>
</dbReference>
<dbReference type="AlphaFoldDB" id="A0A803LPQ2"/>
<reference evidence="13" key="1">
    <citation type="journal article" date="2017" name="Nature">
        <title>The genome of Chenopodium quinoa.</title>
        <authorList>
            <person name="Jarvis D.E."/>
            <person name="Ho Y.S."/>
            <person name="Lightfoot D.J."/>
            <person name="Schmoeckel S.M."/>
            <person name="Li B."/>
            <person name="Borm T.J.A."/>
            <person name="Ohyanagi H."/>
            <person name="Mineta K."/>
            <person name="Michell C.T."/>
            <person name="Saber N."/>
            <person name="Kharbatia N.M."/>
            <person name="Rupper R.R."/>
            <person name="Sharp A.R."/>
            <person name="Dally N."/>
            <person name="Boughton B.A."/>
            <person name="Woo Y.H."/>
            <person name="Gao G."/>
            <person name="Schijlen E.G.W.M."/>
            <person name="Guo X."/>
            <person name="Momin A.A."/>
            <person name="Negrao S."/>
            <person name="Al-Babili S."/>
            <person name="Gehring C."/>
            <person name="Roessner U."/>
            <person name="Jung C."/>
            <person name="Murphy K."/>
            <person name="Arold S.T."/>
            <person name="Gojobori T."/>
            <person name="van der Linden C.G."/>
            <person name="van Loo E.N."/>
            <person name="Jellen E.N."/>
            <person name="Maughan P.J."/>
            <person name="Tester M."/>
        </authorList>
    </citation>
    <scope>NUCLEOTIDE SEQUENCE [LARGE SCALE GENOMIC DNA]</scope>
    <source>
        <strain evidence="13">cv. PI 614886</strain>
    </source>
</reference>
<accession>A0A803LPQ2</accession>
<gene>
    <name evidence="13" type="primary">LOC110706836</name>
</gene>
<reference evidence="13" key="2">
    <citation type="submission" date="2021-03" db="UniProtKB">
        <authorList>
            <consortium name="EnsemblPlants"/>
        </authorList>
    </citation>
    <scope>IDENTIFICATION</scope>
</reference>
<dbReference type="FunFam" id="3.80.10.10:FF:000062">
    <property type="entry name" value="protein STRUBBELIG-RECEPTOR FAMILY 3"/>
    <property type="match status" value="1"/>
</dbReference>
<feature type="chain" id="PRO_5031118757" description="Protein kinase domain-containing protein" evidence="11">
    <location>
        <begin position="29"/>
        <end position="744"/>
    </location>
</feature>
<dbReference type="InterPro" id="IPR001611">
    <property type="entry name" value="Leu-rich_rpt"/>
</dbReference>
<dbReference type="GeneID" id="110706836"/>
<evidence type="ECO:0000313" key="13">
    <source>
        <dbReference type="EnsemblPlants" id="AUR62016931-RA:cds"/>
    </source>
</evidence>
<evidence type="ECO:0000256" key="6">
    <source>
        <dbReference type="ARBA" id="ARBA00022989"/>
    </source>
</evidence>
<feature type="domain" description="Protein kinase" evidence="12">
    <location>
        <begin position="468"/>
        <end position="740"/>
    </location>
</feature>
<keyword evidence="3 10" id="KW-0812">Transmembrane</keyword>
<evidence type="ECO:0000256" key="4">
    <source>
        <dbReference type="ARBA" id="ARBA00022729"/>
    </source>
</evidence>
<dbReference type="EnsemblPlants" id="AUR62016931-RA">
    <property type="protein sequence ID" value="AUR62016931-RA:cds"/>
    <property type="gene ID" value="AUR62016931"/>
</dbReference>
<evidence type="ECO:0000256" key="11">
    <source>
        <dbReference type="SAM" id="SignalP"/>
    </source>
</evidence>
<keyword evidence="2" id="KW-0433">Leucine-rich repeat</keyword>
<evidence type="ECO:0000256" key="1">
    <source>
        <dbReference type="ARBA" id="ARBA00004370"/>
    </source>
</evidence>
<evidence type="ECO:0000256" key="9">
    <source>
        <dbReference type="SAM" id="MobiDB-lite"/>
    </source>
</evidence>
<feature type="region of interest" description="Disordered" evidence="9">
    <location>
        <begin position="245"/>
        <end position="297"/>
    </location>
</feature>
<keyword evidence="6 10" id="KW-1133">Transmembrane helix</keyword>
<dbReference type="OrthoDB" id="676979at2759"/>
<name>A0A803LPQ2_CHEQI</name>
<dbReference type="Pfam" id="PF00560">
    <property type="entry name" value="LRR_1"/>
    <property type="match status" value="1"/>
</dbReference>
<evidence type="ECO:0000259" key="12">
    <source>
        <dbReference type="PROSITE" id="PS50011"/>
    </source>
</evidence>
<evidence type="ECO:0000256" key="8">
    <source>
        <dbReference type="ARBA" id="ARBA00023170"/>
    </source>
</evidence>
<dbReference type="Pfam" id="PF13855">
    <property type="entry name" value="LRR_8"/>
    <property type="match status" value="1"/>
</dbReference>
<dbReference type="InterPro" id="IPR032675">
    <property type="entry name" value="LRR_dom_sf"/>
</dbReference>
<evidence type="ECO:0000313" key="14">
    <source>
        <dbReference type="Proteomes" id="UP000596660"/>
    </source>
</evidence>
<keyword evidence="14" id="KW-1185">Reference proteome</keyword>
<dbReference type="InterPro" id="IPR046959">
    <property type="entry name" value="PRK1-6/SRF4-like"/>
</dbReference>
<dbReference type="OMA" id="YPPLQGW"/>
<proteinExistence type="predicted"/>
<dbReference type="Proteomes" id="UP000596660">
    <property type="component" value="Unplaced"/>
</dbReference>
<evidence type="ECO:0000256" key="3">
    <source>
        <dbReference type="ARBA" id="ARBA00022692"/>
    </source>
</evidence>
<dbReference type="GO" id="GO:0016020">
    <property type="term" value="C:membrane"/>
    <property type="evidence" value="ECO:0007669"/>
    <property type="project" value="UniProtKB-SubCell"/>
</dbReference>
<feature type="signal peptide" evidence="11">
    <location>
        <begin position="1"/>
        <end position="28"/>
    </location>
</feature>
<dbReference type="InterPro" id="IPR013210">
    <property type="entry name" value="LRR_N_plant-typ"/>
</dbReference>
<comment type="subcellular location">
    <subcellularLocation>
        <location evidence="1">Membrane</location>
    </subcellularLocation>
</comment>
<dbReference type="Gene3D" id="3.80.10.10">
    <property type="entry name" value="Ribonuclease Inhibitor"/>
    <property type="match status" value="2"/>
</dbReference>
<dbReference type="Pfam" id="PF08263">
    <property type="entry name" value="LRRNT_2"/>
    <property type="match status" value="1"/>
</dbReference>
<organism evidence="13 14">
    <name type="scientific">Chenopodium quinoa</name>
    <name type="common">Quinoa</name>
    <dbReference type="NCBI Taxonomy" id="63459"/>
    <lineage>
        <taxon>Eukaryota</taxon>
        <taxon>Viridiplantae</taxon>
        <taxon>Streptophyta</taxon>
        <taxon>Embryophyta</taxon>
        <taxon>Tracheophyta</taxon>
        <taxon>Spermatophyta</taxon>
        <taxon>Magnoliopsida</taxon>
        <taxon>eudicotyledons</taxon>
        <taxon>Gunneridae</taxon>
        <taxon>Pentapetalae</taxon>
        <taxon>Caryophyllales</taxon>
        <taxon>Chenopodiaceae</taxon>
        <taxon>Chenopodioideae</taxon>
        <taxon>Atripliceae</taxon>
        <taxon>Chenopodium</taxon>
    </lineage>
</organism>
<dbReference type="FunFam" id="3.30.200.20:FF:000125">
    <property type="entry name" value="Protein STRUBBELIG-RECEPTOR FAMILY 8"/>
    <property type="match status" value="1"/>
</dbReference>
<dbReference type="GO" id="GO:0005524">
    <property type="term" value="F:ATP binding"/>
    <property type="evidence" value="ECO:0007669"/>
    <property type="project" value="InterPro"/>
</dbReference>
<dbReference type="PANTHER" id="PTHR48007:SF22">
    <property type="entry name" value="PROTEIN STRUBBELIG-RECEPTOR FAMILY 3-LIKE ISOFORM X1"/>
    <property type="match status" value="1"/>
</dbReference>
<dbReference type="Gene3D" id="3.30.200.20">
    <property type="entry name" value="Phosphorylase Kinase, domain 1"/>
    <property type="match status" value="1"/>
</dbReference>
<evidence type="ECO:0000256" key="7">
    <source>
        <dbReference type="ARBA" id="ARBA00023136"/>
    </source>
</evidence>
<dbReference type="Pfam" id="PF07714">
    <property type="entry name" value="PK_Tyr_Ser-Thr"/>
    <property type="match status" value="1"/>
</dbReference>